<evidence type="ECO:0000313" key="2">
    <source>
        <dbReference type="EMBL" id="GIY91642.1"/>
    </source>
</evidence>
<feature type="compositionally biased region" description="Basic and acidic residues" evidence="1">
    <location>
        <begin position="69"/>
        <end position="78"/>
    </location>
</feature>
<protein>
    <submittedName>
        <fullName evidence="2">Uncharacterized protein</fullName>
    </submittedName>
</protein>
<feature type="region of interest" description="Disordered" evidence="1">
    <location>
        <begin position="53"/>
        <end position="78"/>
    </location>
</feature>
<name>A0AAV4X917_CAEEX</name>
<dbReference type="AlphaFoldDB" id="A0AAV4X917"/>
<proteinExistence type="predicted"/>
<evidence type="ECO:0000256" key="1">
    <source>
        <dbReference type="SAM" id="MobiDB-lite"/>
    </source>
</evidence>
<dbReference type="Proteomes" id="UP001054945">
    <property type="component" value="Unassembled WGS sequence"/>
</dbReference>
<sequence>KNQRLPIKSLRKQSLVYEFVYVQHKCPSQFKQNQPLNPQEQLDILYQQQQRKTRTYTVTRNSNNTISDNYHKPDTKDC</sequence>
<feature type="non-terminal residue" evidence="2">
    <location>
        <position position="1"/>
    </location>
</feature>
<gene>
    <name evidence="2" type="ORF">CEXT_452561</name>
</gene>
<dbReference type="EMBL" id="BPLR01000035">
    <property type="protein sequence ID" value="GIY91642.1"/>
    <property type="molecule type" value="Genomic_DNA"/>
</dbReference>
<evidence type="ECO:0000313" key="3">
    <source>
        <dbReference type="Proteomes" id="UP001054945"/>
    </source>
</evidence>
<accession>A0AAV4X917</accession>
<keyword evidence="3" id="KW-1185">Reference proteome</keyword>
<organism evidence="2 3">
    <name type="scientific">Caerostris extrusa</name>
    <name type="common">Bark spider</name>
    <name type="synonym">Caerostris bankana</name>
    <dbReference type="NCBI Taxonomy" id="172846"/>
    <lineage>
        <taxon>Eukaryota</taxon>
        <taxon>Metazoa</taxon>
        <taxon>Ecdysozoa</taxon>
        <taxon>Arthropoda</taxon>
        <taxon>Chelicerata</taxon>
        <taxon>Arachnida</taxon>
        <taxon>Araneae</taxon>
        <taxon>Araneomorphae</taxon>
        <taxon>Entelegynae</taxon>
        <taxon>Araneoidea</taxon>
        <taxon>Araneidae</taxon>
        <taxon>Caerostris</taxon>
    </lineage>
</organism>
<comment type="caution">
    <text evidence="2">The sequence shown here is derived from an EMBL/GenBank/DDBJ whole genome shotgun (WGS) entry which is preliminary data.</text>
</comment>
<reference evidence="2 3" key="1">
    <citation type="submission" date="2021-06" db="EMBL/GenBank/DDBJ databases">
        <title>Caerostris extrusa draft genome.</title>
        <authorList>
            <person name="Kono N."/>
            <person name="Arakawa K."/>
        </authorList>
    </citation>
    <scope>NUCLEOTIDE SEQUENCE [LARGE SCALE GENOMIC DNA]</scope>
</reference>